<evidence type="ECO:0000256" key="1">
    <source>
        <dbReference type="SAM" id="MobiDB-lite"/>
    </source>
</evidence>
<dbReference type="AlphaFoldDB" id="A0A9N9IT01"/>
<sequence length="43" mass="4840">MGKKKATSSSGEEKPDLCSIQSISQDSITSTLRERYQRDTIYT</sequence>
<comment type="caution">
    <text evidence="2">The sequence shown here is derived from an EMBL/GenBank/DDBJ whole genome shotgun (WGS) entry which is preliminary data.</text>
</comment>
<organism evidence="2 3">
    <name type="scientific">Acaulospora morrowiae</name>
    <dbReference type="NCBI Taxonomy" id="94023"/>
    <lineage>
        <taxon>Eukaryota</taxon>
        <taxon>Fungi</taxon>
        <taxon>Fungi incertae sedis</taxon>
        <taxon>Mucoromycota</taxon>
        <taxon>Glomeromycotina</taxon>
        <taxon>Glomeromycetes</taxon>
        <taxon>Diversisporales</taxon>
        <taxon>Acaulosporaceae</taxon>
        <taxon>Acaulospora</taxon>
    </lineage>
</organism>
<dbReference type="Proteomes" id="UP000789342">
    <property type="component" value="Unassembled WGS sequence"/>
</dbReference>
<gene>
    <name evidence="2" type="ORF">AMORRO_LOCUS15194</name>
</gene>
<protein>
    <submittedName>
        <fullName evidence="2">3663_t:CDS:1</fullName>
    </submittedName>
</protein>
<dbReference type="EMBL" id="CAJVPV010034245">
    <property type="protein sequence ID" value="CAG8748521.1"/>
    <property type="molecule type" value="Genomic_DNA"/>
</dbReference>
<evidence type="ECO:0000313" key="3">
    <source>
        <dbReference type="Proteomes" id="UP000789342"/>
    </source>
</evidence>
<proteinExistence type="predicted"/>
<feature type="non-terminal residue" evidence="2">
    <location>
        <position position="43"/>
    </location>
</feature>
<name>A0A9N9IT01_9GLOM</name>
<evidence type="ECO:0000313" key="2">
    <source>
        <dbReference type="EMBL" id="CAG8748521.1"/>
    </source>
</evidence>
<reference evidence="2" key="1">
    <citation type="submission" date="2021-06" db="EMBL/GenBank/DDBJ databases">
        <authorList>
            <person name="Kallberg Y."/>
            <person name="Tangrot J."/>
            <person name="Rosling A."/>
        </authorList>
    </citation>
    <scope>NUCLEOTIDE SEQUENCE</scope>
    <source>
        <strain evidence="2">CL551</strain>
    </source>
</reference>
<feature type="region of interest" description="Disordered" evidence="1">
    <location>
        <begin position="1"/>
        <end position="24"/>
    </location>
</feature>
<accession>A0A9N9IT01</accession>
<keyword evidence="3" id="KW-1185">Reference proteome</keyword>